<proteinExistence type="predicted"/>
<dbReference type="EnsemblPlants" id="MELO3C014015.2.1">
    <property type="protein sequence ID" value="MELO3C014015.2.1"/>
    <property type="gene ID" value="MELO3C014015.2"/>
</dbReference>
<protein>
    <submittedName>
        <fullName evidence="2">Uncharacterized protein</fullName>
    </submittedName>
</protein>
<evidence type="ECO:0000313" key="2">
    <source>
        <dbReference type="EnsemblPlants" id="MELO3C014015.2.1"/>
    </source>
</evidence>
<feature type="region of interest" description="Disordered" evidence="1">
    <location>
        <begin position="57"/>
        <end position="79"/>
    </location>
</feature>
<dbReference type="AlphaFoldDB" id="A0A9I9D6G7"/>
<name>A0A9I9D6G7_CUCME</name>
<evidence type="ECO:0000256" key="1">
    <source>
        <dbReference type="SAM" id="MobiDB-lite"/>
    </source>
</evidence>
<accession>A0A9I9D6G7</accession>
<feature type="region of interest" description="Disordered" evidence="1">
    <location>
        <begin position="91"/>
        <end position="117"/>
    </location>
</feature>
<dbReference type="Gramene" id="MELO3C014015.2.1">
    <property type="protein sequence ID" value="MELO3C014015.2.1"/>
    <property type="gene ID" value="MELO3C014015.2"/>
</dbReference>
<sequence length="191" mass="20974">MEQQTLLTQFNNIISTSGGSLTQNKRLCIALVLGCVHLMLHHLLHKGKEKRNPNFATRHRHSADVSPNRSATSGASSSPFEVASLHYSRTIHDRQPSREASSCRTAEQQPSSIVSRTSSAVHNRRAIFVEPSESSLGVSCKQLEPIRPQPNLCESVRASCQHGFEPHVAPAERRLPSASHACLPTEPPSFL</sequence>
<reference evidence="2" key="1">
    <citation type="submission" date="2023-03" db="UniProtKB">
        <authorList>
            <consortium name="EnsemblPlants"/>
        </authorList>
    </citation>
    <scope>IDENTIFICATION</scope>
</reference>
<feature type="compositionally biased region" description="Polar residues" evidence="1">
    <location>
        <begin position="65"/>
        <end position="79"/>
    </location>
</feature>
<organism evidence="2">
    <name type="scientific">Cucumis melo</name>
    <name type="common">Muskmelon</name>
    <dbReference type="NCBI Taxonomy" id="3656"/>
    <lineage>
        <taxon>Eukaryota</taxon>
        <taxon>Viridiplantae</taxon>
        <taxon>Streptophyta</taxon>
        <taxon>Embryophyta</taxon>
        <taxon>Tracheophyta</taxon>
        <taxon>Spermatophyta</taxon>
        <taxon>Magnoliopsida</taxon>
        <taxon>eudicotyledons</taxon>
        <taxon>Gunneridae</taxon>
        <taxon>Pentapetalae</taxon>
        <taxon>rosids</taxon>
        <taxon>fabids</taxon>
        <taxon>Cucurbitales</taxon>
        <taxon>Cucurbitaceae</taxon>
        <taxon>Benincaseae</taxon>
        <taxon>Cucumis</taxon>
    </lineage>
</organism>
<feature type="compositionally biased region" description="Polar residues" evidence="1">
    <location>
        <begin position="98"/>
        <end position="117"/>
    </location>
</feature>